<evidence type="ECO:0000259" key="1">
    <source>
        <dbReference type="Pfam" id="PF17852"/>
    </source>
</evidence>
<dbReference type="Pfam" id="PF17852">
    <property type="entry name" value="Dynein_AAA_lid"/>
    <property type="match status" value="1"/>
</dbReference>
<dbReference type="Gene3D" id="3.40.50.300">
    <property type="entry name" value="P-loop containing nucleotide triphosphate hydrolases"/>
    <property type="match status" value="1"/>
</dbReference>
<comment type="caution">
    <text evidence="2">The sequence shown here is derived from an EMBL/GenBank/DDBJ whole genome shotgun (WGS) entry which is preliminary data.</text>
</comment>
<feature type="domain" description="Dynein heavy chain AAA 5 extension" evidence="1">
    <location>
        <begin position="191"/>
        <end position="306"/>
    </location>
</feature>
<dbReference type="GO" id="GO:0030286">
    <property type="term" value="C:dynein complex"/>
    <property type="evidence" value="ECO:0007669"/>
    <property type="project" value="InterPro"/>
</dbReference>
<proteinExistence type="predicted"/>
<evidence type="ECO:0000313" key="3">
    <source>
        <dbReference type="Proteomes" id="UP000237271"/>
    </source>
</evidence>
<dbReference type="GO" id="GO:0051959">
    <property type="term" value="F:dynein light intermediate chain binding"/>
    <property type="evidence" value="ECO:0007669"/>
    <property type="project" value="InterPro"/>
</dbReference>
<dbReference type="Proteomes" id="UP000237271">
    <property type="component" value="Unassembled WGS sequence"/>
</dbReference>
<reference evidence="2 3" key="1">
    <citation type="journal article" date="2017" name="Genome Biol. Evol.">
        <title>Phytophthora megakarya and P. palmivora, closely related causal agents of cacao black pod rot, underwent increases in genome sizes and gene numbers by different mechanisms.</title>
        <authorList>
            <person name="Ali S.S."/>
            <person name="Shao J."/>
            <person name="Lary D.J."/>
            <person name="Kronmiller B."/>
            <person name="Shen D."/>
            <person name="Strem M.D."/>
            <person name="Amoako-Attah I."/>
            <person name="Akrofi A.Y."/>
            <person name="Begoude B.A."/>
            <person name="Ten Hoopen G.M."/>
            <person name="Coulibaly K."/>
            <person name="Kebe B.I."/>
            <person name="Melnick R.L."/>
            <person name="Guiltinan M.J."/>
            <person name="Tyler B.M."/>
            <person name="Meinhardt L.W."/>
            <person name="Bailey B.A."/>
        </authorList>
    </citation>
    <scope>NUCLEOTIDE SEQUENCE [LARGE SCALE GENOMIC DNA]</scope>
    <source>
        <strain evidence="3">sbr112.9</strain>
    </source>
</reference>
<dbReference type="AlphaFoldDB" id="A0A2P4XRL2"/>
<dbReference type="Gene3D" id="1.10.472.130">
    <property type="match status" value="1"/>
</dbReference>
<dbReference type="InterPro" id="IPR041466">
    <property type="entry name" value="Dynein_AAA5_ext"/>
</dbReference>
<dbReference type="OrthoDB" id="5593012at2759"/>
<accession>A0A2P4XRL2</accession>
<organism evidence="2 3">
    <name type="scientific">Phytophthora palmivora</name>
    <dbReference type="NCBI Taxonomy" id="4796"/>
    <lineage>
        <taxon>Eukaryota</taxon>
        <taxon>Sar</taxon>
        <taxon>Stramenopiles</taxon>
        <taxon>Oomycota</taxon>
        <taxon>Peronosporomycetes</taxon>
        <taxon>Peronosporales</taxon>
        <taxon>Peronosporaceae</taxon>
        <taxon>Phytophthora</taxon>
    </lineage>
</organism>
<sequence length="345" mass="39386">MTVGRGSTTREMKFGVVDSDSVLLAPTRFVVVCPRALRCGQLIDLEADQQSHSVFAKLLKEAKVFFKAETGMHTWIVFDGDLDASWCEKILYTVEDLQDDIPGHKKGLQLSSGKYLTIPEYVRIIMESTTLISASPSFISRVGAIHVSGYHRGMNINRWENIYEIWKKVHQAEFEGYAEAIFATLDTVVIETVSLCVQFACSNFQSYWNGIHEMERVQWMLKLFHSALKQCWRKFCSLTSEKQRSTAIHCLFLQALVWGVGCTTYTLERQKFHLFLYDLIQRGPKSDQSTLKRVVALFFPSGTLMDNPSKVPTGDKQIKFSLEEQLNESKSYIVQNQQSICWAFG</sequence>
<gene>
    <name evidence="2" type="ORF">PHPALM_15751</name>
</gene>
<dbReference type="GO" id="GO:0045505">
    <property type="term" value="F:dynein intermediate chain binding"/>
    <property type="evidence" value="ECO:0007669"/>
    <property type="project" value="InterPro"/>
</dbReference>
<protein>
    <submittedName>
        <fullName evidence="2">Dynein heavy chain</fullName>
    </submittedName>
</protein>
<name>A0A2P4XRL2_9STRA</name>
<dbReference type="EMBL" id="NCKW01008385">
    <property type="protein sequence ID" value="POM68129.1"/>
    <property type="molecule type" value="Genomic_DNA"/>
</dbReference>
<dbReference type="PANTHER" id="PTHR45703">
    <property type="entry name" value="DYNEIN HEAVY CHAIN"/>
    <property type="match status" value="1"/>
</dbReference>
<keyword evidence="3" id="KW-1185">Reference proteome</keyword>
<dbReference type="GO" id="GO:0007018">
    <property type="term" value="P:microtubule-based movement"/>
    <property type="evidence" value="ECO:0007669"/>
    <property type="project" value="InterPro"/>
</dbReference>
<evidence type="ECO:0000313" key="2">
    <source>
        <dbReference type="EMBL" id="POM68129.1"/>
    </source>
</evidence>
<dbReference type="InterPro" id="IPR027417">
    <property type="entry name" value="P-loop_NTPase"/>
</dbReference>
<dbReference type="InterPro" id="IPR026983">
    <property type="entry name" value="DHC"/>
</dbReference>